<evidence type="ECO:0000313" key="2">
    <source>
        <dbReference type="EMBL" id="MEA5456736.1"/>
    </source>
</evidence>
<gene>
    <name evidence="2" type="ORF">SPF06_18590</name>
</gene>
<comment type="caution">
    <text evidence="2">The sequence shown here is derived from an EMBL/GenBank/DDBJ whole genome shotgun (WGS) entry which is preliminary data.</text>
</comment>
<protein>
    <submittedName>
        <fullName evidence="2">Uncharacterized protein</fullName>
    </submittedName>
</protein>
<evidence type="ECO:0000256" key="1">
    <source>
        <dbReference type="SAM" id="MobiDB-lite"/>
    </source>
</evidence>
<keyword evidence="3" id="KW-1185">Reference proteome</keyword>
<feature type="region of interest" description="Disordered" evidence="1">
    <location>
        <begin position="26"/>
        <end position="54"/>
    </location>
</feature>
<accession>A0ABU5TAL2</accession>
<proteinExistence type="predicted"/>
<feature type="compositionally biased region" description="Basic and acidic residues" evidence="1">
    <location>
        <begin position="26"/>
        <end position="40"/>
    </location>
</feature>
<reference evidence="2 3" key="1">
    <citation type="submission" date="2023-12" db="EMBL/GenBank/DDBJ databases">
        <title>Sinomonas terricola sp. nov, isolated from litchi orchard soil in Guangdong, PR China.</title>
        <authorList>
            <person name="Jiaxin W."/>
            <person name="Yang Z."/>
            <person name="Honghui Z."/>
        </authorList>
    </citation>
    <scope>NUCLEOTIDE SEQUENCE [LARGE SCALE GENOMIC DNA]</scope>
    <source>
        <strain evidence="2 3">JGH33</strain>
    </source>
</reference>
<sequence>MHKPQDELFKEGKRLALLRENIDAEHRDRQGRVDDADQLKTRAVIAEPAPDHIP</sequence>
<evidence type="ECO:0000313" key="3">
    <source>
        <dbReference type="Proteomes" id="UP001304769"/>
    </source>
</evidence>
<dbReference type="RefSeq" id="WP_323280638.1">
    <property type="nucleotide sequence ID" value="NZ_JAYGGQ010000017.1"/>
</dbReference>
<organism evidence="2 3">
    <name type="scientific">Sinomonas terricola</name>
    <dbReference type="NCBI Taxonomy" id="3110330"/>
    <lineage>
        <taxon>Bacteria</taxon>
        <taxon>Bacillati</taxon>
        <taxon>Actinomycetota</taxon>
        <taxon>Actinomycetes</taxon>
        <taxon>Micrococcales</taxon>
        <taxon>Micrococcaceae</taxon>
        <taxon>Sinomonas</taxon>
    </lineage>
</organism>
<dbReference type="Proteomes" id="UP001304769">
    <property type="component" value="Unassembled WGS sequence"/>
</dbReference>
<name>A0ABU5TAL2_9MICC</name>
<dbReference type="EMBL" id="JAYGGQ010000017">
    <property type="protein sequence ID" value="MEA5456736.1"/>
    <property type="molecule type" value="Genomic_DNA"/>
</dbReference>